<dbReference type="InterPro" id="IPR050266">
    <property type="entry name" value="AB_hydrolase_sf"/>
</dbReference>
<evidence type="ECO:0000313" key="3">
    <source>
        <dbReference type="EMBL" id="GAB97489.1"/>
    </source>
</evidence>
<keyword evidence="4" id="KW-1185">Reference proteome</keyword>
<dbReference type="AlphaFoldDB" id="K6XF76"/>
<comment type="caution">
    <text evidence="3">The sequence shown here is derived from an EMBL/GenBank/DDBJ whole genome shotgun (WGS) entry which is preliminary data.</text>
</comment>
<dbReference type="eggNOG" id="COG0596">
    <property type="taxonomic scope" value="Bacteria"/>
</dbReference>
<dbReference type="PANTHER" id="PTHR43798:SF31">
    <property type="entry name" value="AB HYDROLASE SUPERFAMILY PROTEIN YCLE"/>
    <property type="match status" value="1"/>
</dbReference>
<evidence type="ECO:0000256" key="1">
    <source>
        <dbReference type="ARBA" id="ARBA00022801"/>
    </source>
</evidence>
<name>K6XF76_9MICO</name>
<dbReference type="OrthoDB" id="9785847at2"/>
<accession>K6XF76</accession>
<proteinExistence type="predicted"/>
<reference evidence="3 4" key="1">
    <citation type="submission" date="2012-08" db="EMBL/GenBank/DDBJ databases">
        <title>Whole genome shotgun sequence of Kineosphaera limosa NBRC 100340.</title>
        <authorList>
            <person name="Yoshida I."/>
            <person name="Isaki S."/>
            <person name="Hosoyama A."/>
            <person name="Tsuchikane K."/>
            <person name="Katsumata H."/>
            <person name="Ando Y."/>
            <person name="Ohji S."/>
            <person name="Hamada M."/>
            <person name="Tamura T."/>
            <person name="Yamazoe A."/>
            <person name="Yamazaki S."/>
            <person name="Fujita N."/>
        </authorList>
    </citation>
    <scope>NUCLEOTIDE SEQUENCE [LARGE SCALE GENOMIC DNA]</scope>
    <source>
        <strain evidence="3 4">NBRC 100340</strain>
    </source>
</reference>
<keyword evidence="1" id="KW-0378">Hydrolase</keyword>
<dbReference type="SUPFAM" id="SSF53474">
    <property type="entry name" value="alpha/beta-Hydrolases"/>
    <property type="match status" value="1"/>
</dbReference>
<organism evidence="3 4">
    <name type="scientific">Kineosphaera limosa NBRC 100340</name>
    <dbReference type="NCBI Taxonomy" id="1184609"/>
    <lineage>
        <taxon>Bacteria</taxon>
        <taxon>Bacillati</taxon>
        <taxon>Actinomycetota</taxon>
        <taxon>Actinomycetes</taxon>
        <taxon>Micrococcales</taxon>
        <taxon>Dermatophilaceae</taxon>
        <taxon>Kineosphaera</taxon>
    </lineage>
</organism>
<dbReference type="Proteomes" id="UP000008366">
    <property type="component" value="Unassembled WGS sequence"/>
</dbReference>
<evidence type="ECO:0000313" key="4">
    <source>
        <dbReference type="Proteomes" id="UP000008366"/>
    </source>
</evidence>
<dbReference type="Pfam" id="PF12697">
    <property type="entry name" value="Abhydrolase_6"/>
    <property type="match status" value="1"/>
</dbReference>
<dbReference type="InterPro" id="IPR000073">
    <property type="entry name" value="AB_hydrolase_1"/>
</dbReference>
<feature type="domain" description="AB hydrolase-1" evidence="2">
    <location>
        <begin position="26"/>
        <end position="279"/>
    </location>
</feature>
<dbReference type="PANTHER" id="PTHR43798">
    <property type="entry name" value="MONOACYLGLYCEROL LIPASE"/>
    <property type="match status" value="1"/>
</dbReference>
<dbReference type="STRING" id="1184609.KILIM_070_00260"/>
<dbReference type="EMBL" id="BAHD01000070">
    <property type="protein sequence ID" value="GAB97489.1"/>
    <property type="molecule type" value="Genomic_DNA"/>
</dbReference>
<sequence length="300" mass="32041">MVREVSFLVNGGQLSAIDHGGVGRPVVLVHAPGFNALDWGAVIAGVEGRVVSVDLRGHGRSRAPIVPGDQLWQDLVTVVDGLQLQRPVLVALGMSGAIALQAATHAPGGFAALVLINGSCATSPERMQQEFALLDNAHPGEMLGDRFALGRLGDPPDRAAFAEHALQKLRGDWWVPGEHLTLDLIERNIVDHDDGSFTLAPTPEAVRACFVYEPGPAFPSIRLYDDLDLPIWLIGSPDGFDPAGPDEVQQLASRKATVQARVLPGGQYLQHTAPRDVIDTISLALLDLDGVPADEHDIRC</sequence>
<evidence type="ECO:0000259" key="2">
    <source>
        <dbReference type="Pfam" id="PF12697"/>
    </source>
</evidence>
<dbReference type="RefSeq" id="WP_006594021.1">
    <property type="nucleotide sequence ID" value="NZ_BAHD01000070.1"/>
</dbReference>
<dbReference type="GO" id="GO:0016020">
    <property type="term" value="C:membrane"/>
    <property type="evidence" value="ECO:0007669"/>
    <property type="project" value="TreeGrafter"/>
</dbReference>
<gene>
    <name evidence="3" type="ORF">KILIM_070_00260</name>
</gene>
<dbReference type="GO" id="GO:0016787">
    <property type="term" value="F:hydrolase activity"/>
    <property type="evidence" value="ECO:0007669"/>
    <property type="project" value="UniProtKB-KW"/>
</dbReference>
<dbReference type="InterPro" id="IPR029058">
    <property type="entry name" value="AB_hydrolase_fold"/>
</dbReference>
<protein>
    <recommendedName>
        <fullName evidence="2">AB hydrolase-1 domain-containing protein</fullName>
    </recommendedName>
</protein>
<dbReference type="Gene3D" id="3.40.50.1820">
    <property type="entry name" value="alpha/beta hydrolase"/>
    <property type="match status" value="1"/>
</dbReference>